<dbReference type="AlphaFoldDB" id="A0A3S5AV65"/>
<name>A0A3S5AV65_9PLAT</name>
<gene>
    <name evidence="2" type="ORF">PXEA_LOCUS26306</name>
</gene>
<sequence length="135" mass="15213">MIPPHVTQSIAHSVLLLAPLKCHMACLLQLSAQATETKPTLSNCIPFPICRLLASRSPASNSIHIFTLLFQHSASTIRPLKVLTFVSSATRRSQLQRGYLHQKKESLHLRHCKADWIYAFRKTVFGQPPDYNKVP</sequence>
<reference evidence="2" key="1">
    <citation type="submission" date="2018-11" db="EMBL/GenBank/DDBJ databases">
        <authorList>
            <consortium name="Pathogen Informatics"/>
        </authorList>
    </citation>
    <scope>NUCLEOTIDE SEQUENCE</scope>
</reference>
<dbReference type="EMBL" id="CAAALY010244779">
    <property type="protein sequence ID" value="VEL32866.1"/>
    <property type="molecule type" value="Genomic_DNA"/>
</dbReference>
<keyword evidence="3" id="KW-1185">Reference proteome</keyword>
<comment type="caution">
    <text evidence="2">The sequence shown here is derived from an EMBL/GenBank/DDBJ whole genome shotgun (WGS) entry which is preliminary data.</text>
</comment>
<organism evidence="2 3">
    <name type="scientific">Protopolystoma xenopodis</name>
    <dbReference type="NCBI Taxonomy" id="117903"/>
    <lineage>
        <taxon>Eukaryota</taxon>
        <taxon>Metazoa</taxon>
        <taxon>Spiralia</taxon>
        <taxon>Lophotrochozoa</taxon>
        <taxon>Platyhelminthes</taxon>
        <taxon>Monogenea</taxon>
        <taxon>Polyopisthocotylea</taxon>
        <taxon>Polystomatidea</taxon>
        <taxon>Polystomatidae</taxon>
        <taxon>Protopolystoma</taxon>
    </lineage>
</organism>
<evidence type="ECO:0000256" key="1">
    <source>
        <dbReference type="SAM" id="SignalP"/>
    </source>
</evidence>
<dbReference type="Proteomes" id="UP000784294">
    <property type="component" value="Unassembled WGS sequence"/>
</dbReference>
<keyword evidence="1" id="KW-0732">Signal</keyword>
<feature type="chain" id="PRO_5018784167" evidence="1">
    <location>
        <begin position="35"/>
        <end position="135"/>
    </location>
</feature>
<evidence type="ECO:0000313" key="2">
    <source>
        <dbReference type="EMBL" id="VEL32866.1"/>
    </source>
</evidence>
<protein>
    <submittedName>
        <fullName evidence="2">Uncharacterized protein</fullName>
    </submittedName>
</protein>
<feature type="signal peptide" evidence="1">
    <location>
        <begin position="1"/>
        <end position="34"/>
    </location>
</feature>
<accession>A0A3S5AV65</accession>
<proteinExistence type="predicted"/>
<evidence type="ECO:0000313" key="3">
    <source>
        <dbReference type="Proteomes" id="UP000784294"/>
    </source>
</evidence>